<proteinExistence type="predicted"/>
<accession>A0A2T2X4C2</accession>
<evidence type="ECO:0000313" key="1">
    <source>
        <dbReference type="EMBL" id="PSR29344.1"/>
    </source>
</evidence>
<dbReference type="EMBL" id="PXYT01000016">
    <property type="protein sequence ID" value="PSR29344.1"/>
    <property type="molecule type" value="Genomic_DNA"/>
</dbReference>
<dbReference type="AlphaFoldDB" id="A0A2T2X4C2"/>
<sequence length="65" mass="6942">MFRAKRNIADNGTMAKNLEIEIVPGKRTLKDNAGSLLAARDPGIEQEGAGQYATATLAALVLRMV</sequence>
<reference evidence="1 2" key="1">
    <citation type="journal article" date="2014" name="BMC Genomics">
        <title>Comparison of environmental and isolate Sulfobacillus genomes reveals diverse carbon, sulfur, nitrogen, and hydrogen metabolisms.</title>
        <authorList>
            <person name="Justice N.B."/>
            <person name="Norman A."/>
            <person name="Brown C.T."/>
            <person name="Singh A."/>
            <person name="Thomas B.C."/>
            <person name="Banfield J.F."/>
        </authorList>
    </citation>
    <scope>NUCLEOTIDE SEQUENCE [LARGE SCALE GENOMIC DNA]</scope>
    <source>
        <strain evidence="1">AMDSBA1</strain>
    </source>
</reference>
<name>A0A2T2X4C2_9FIRM</name>
<organism evidence="1 2">
    <name type="scientific">Sulfobacillus benefaciens</name>
    <dbReference type="NCBI Taxonomy" id="453960"/>
    <lineage>
        <taxon>Bacteria</taxon>
        <taxon>Bacillati</taxon>
        <taxon>Bacillota</taxon>
        <taxon>Clostridia</taxon>
        <taxon>Eubacteriales</taxon>
        <taxon>Clostridiales Family XVII. Incertae Sedis</taxon>
        <taxon>Sulfobacillus</taxon>
    </lineage>
</organism>
<evidence type="ECO:0000313" key="2">
    <source>
        <dbReference type="Proteomes" id="UP000242699"/>
    </source>
</evidence>
<dbReference type="Proteomes" id="UP000242699">
    <property type="component" value="Unassembled WGS sequence"/>
</dbReference>
<protein>
    <submittedName>
        <fullName evidence="1">Uncharacterized protein</fullName>
    </submittedName>
</protein>
<gene>
    <name evidence="1" type="ORF">C7B43_08345</name>
</gene>
<comment type="caution">
    <text evidence="1">The sequence shown here is derived from an EMBL/GenBank/DDBJ whole genome shotgun (WGS) entry which is preliminary data.</text>
</comment>